<evidence type="ECO:0000256" key="1">
    <source>
        <dbReference type="ARBA" id="ARBA00023125"/>
    </source>
</evidence>
<evidence type="ECO:0000259" key="4">
    <source>
        <dbReference type="Pfam" id="PF16900"/>
    </source>
</evidence>
<keyword evidence="2" id="KW-0469">Meiosis</keyword>
<gene>
    <name evidence="6" type="ORF">K7432_015737</name>
</gene>
<evidence type="ECO:0000256" key="3">
    <source>
        <dbReference type="ARBA" id="ARBA00038329"/>
    </source>
</evidence>
<evidence type="ECO:0000256" key="2">
    <source>
        <dbReference type="ARBA" id="ARBA00023254"/>
    </source>
</evidence>
<sequence>MSDQIYDEQEVSNLKNPLQYERMFMFDKMDTSKSDILGIPTKISELNVGNNCVLITGRIVNYSSVRSFAGRKDPGKSRWSQGFHIKDDTGVVQVKIWCDDIGSTEKYTSFTLDNLVRIRTIDIRPVYSPNPDSSEFNIERSTSIIPYVVNLNDSPDSISYMELMTNVDPRLYKSPISINDYPRRSIHQLKEISKREQQKKDAEVVILACVKKVFHTDEIMSRRGALKKRCIVVVDSESEEIPLFLWGEHCKGADSWVPFHTTNPTISIYQEQSQLTFGYRALIEVDPDFRDAQWLRKYATTMKVDTEPSQMLTNPHSTFSTYKYTSNKPNQDMFNILFKISELDTKAKEMKTI</sequence>
<accession>A0ABR2WFS0</accession>
<dbReference type="Gene3D" id="2.40.50.140">
    <property type="entry name" value="Nucleic acid-binding proteins"/>
    <property type="match status" value="2"/>
</dbReference>
<keyword evidence="7" id="KW-1185">Reference proteome</keyword>
<feature type="non-terminal residue" evidence="6">
    <location>
        <position position="353"/>
    </location>
</feature>
<evidence type="ECO:0008006" key="8">
    <source>
        <dbReference type="Google" id="ProtNLM"/>
    </source>
</evidence>
<dbReference type="InterPro" id="IPR031657">
    <property type="entry name" value="REPA_OB_2"/>
</dbReference>
<feature type="domain" description="Replication protein A OB" evidence="4">
    <location>
        <begin position="193"/>
        <end position="254"/>
    </location>
</feature>
<dbReference type="PANTHER" id="PTHR21166:SF2">
    <property type="entry name" value="CELL DIVISION CONTROL PROTEIN 24 OB DOMAIN-CONTAINING PROTEIN-RELATED"/>
    <property type="match status" value="1"/>
</dbReference>
<comment type="caution">
    <text evidence="6">The sequence shown here is derived from an EMBL/GenBank/DDBJ whole genome shotgun (WGS) entry which is preliminary data.</text>
</comment>
<organism evidence="6 7">
    <name type="scientific">Basidiobolus ranarum</name>
    <dbReference type="NCBI Taxonomy" id="34480"/>
    <lineage>
        <taxon>Eukaryota</taxon>
        <taxon>Fungi</taxon>
        <taxon>Fungi incertae sedis</taxon>
        <taxon>Zoopagomycota</taxon>
        <taxon>Entomophthoromycotina</taxon>
        <taxon>Basidiobolomycetes</taxon>
        <taxon>Basidiobolales</taxon>
        <taxon>Basidiobolaceae</taxon>
        <taxon>Basidiobolus</taxon>
    </lineage>
</organism>
<dbReference type="Pfam" id="PF16900">
    <property type="entry name" value="REPA_OB_2"/>
    <property type="match status" value="1"/>
</dbReference>
<protein>
    <recommendedName>
        <fullName evidence="8">Replication protein A OB domain-containing protein</fullName>
    </recommendedName>
</protein>
<evidence type="ECO:0000313" key="7">
    <source>
        <dbReference type="Proteomes" id="UP001479436"/>
    </source>
</evidence>
<dbReference type="Proteomes" id="UP001479436">
    <property type="component" value="Unassembled WGS sequence"/>
</dbReference>
<reference evidence="6 7" key="1">
    <citation type="submission" date="2023-04" db="EMBL/GenBank/DDBJ databases">
        <title>Genome of Basidiobolus ranarum AG-B5.</title>
        <authorList>
            <person name="Stajich J.E."/>
            <person name="Carter-House D."/>
            <person name="Gryganskyi A."/>
        </authorList>
    </citation>
    <scope>NUCLEOTIDE SEQUENCE [LARGE SCALE GENOMIC DNA]</scope>
    <source>
        <strain evidence="6 7">AG-B5</strain>
    </source>
</reference>
<evidence type="ECO:0000259" key="5">
    <source>
        <dbReference type="Pfam" id="PF24903"/>
    </source>
</evidence>
<dbReference type="Pfam" id="PF24903">
    <property type="entry name" value="OB_MEIOB_N"/>
    <property type="match status" value="1"/>
</dbReference>
<name>A0ABR2WFS0_9FUNG</name>
<dbReference type="PANTHER" id="PTHR21166">
    <property type="entry name" value="CELL DIVISION CONTROL PROTEIN 24 OB DOMAIN-CONTAINING PROTEIN-RELATED"/>
    <property type="match status" value="1"/>
</dbReference>
<feature type="domain" description="MEIOB-like N-terminal" evidence="5">
    <location>
        <begin position="41"/>
        <end position="159"/>
    </location>
</feature>
<dbReference type="SUPFAM" id="SSF50249">
    <property type="entry name" value="Nucleic acid-binding proteins"/>
    <property type="match status" value="2"/>
</dbReference>
<evidence type="ECO:0000313" key="6">
    <source>
        <dbReference type="EMBL" id="KAK9760345.1"/>
    </source>
</evidence>
<dbReference type="InterPro" id="IPR012340">
    <property type="entry name" value="NA-bd_OB-fold"/>
</dbReference>
<dbReference type="EMBL" id="JASJQH010002246">
    <property type="protein sequence ID" value="KAK9760345.1"/>
    <property type="molecule type" value="Genomic_DNA"/>
</dbReference>
<comment type="similarity">
    <text evidence="3">Belongs to the MEIOB family.</text>
</comment>
<proteinExistence type="inferred from homology"/>
<keyword evidence="1" id="KW-0238">DNA-binding</keyword>
<dbReference type="InterPro" id="IPR056880">
    <property type="entry name" value="OB_MEIOB_N"/>
</dbReference>
<dbReference type="InterPro" id="IPR052469">
    <property type="entry name" value="MEIOB"/>
</dbReference>